<proteinExistence type="predicted"/>
<dbReference type="RefSeq" id="WP_189062141.1">
    <property type="nucleotide sequence ID" value="NZ_BMMK01000069.1"/>
</dbReference>
<protein>
    <submittedName>
        <fullName evidence="1">Uncharacterized protein</fullName>
    </submittedName>
</protein>
<dbReference type="AlphaFoldDB" id="A0A8J3CKU0"/>
<evidence type="ECO:0000313" key="2">
    <source>
        <dbReference type="Proteomes" id="UP000637578"/>
    </source>
</evidence>
<gene>
    <name evidence="1" type="ORF">GCM10012275_63550</name>
</gene>
<name>A0A8J3CKU0_9PSEU</name>
<comment type="caution">
    <text evidence="1">The sequence shown here is derived from an EMBL/GenBank/DDBJ whole genome shotgun (WGS) entry which is preliminary data.</text>
</comment>
<sequence length="80" mass="8633">MATELTGVDITVRDIGNRAELRDVYGQWARLREVEDSGCVLVRPDHHVAWRAATVAHANELPSVVAQVLGTTVSPPCAAL</sequence>
<reference evidence="1" key="1">
    <citation type="journal article" date="2014" name="Int. J. Syst. Evol. Microbiol.">
        <title>Complete genome sequence of Corynebacterium casei LMG S-19264T (=DSM 44701T), isolated from a smear-ripened cheese.</title>
        <authorList>
            <consortium name="US DOE Joint Genome Institute (JGI-PGF)"/>
            <person name="Walter F."/>
            <person name="Albersmeier A."/>
            <person name="Kalinowski J."/>
            <person name="Ruckert C."/>
        </authorList>
    </citation>
    <scope>NUCLEOTIDE SEQUENCE</scope>
    <source>
        <strain evidence="1">CGMCC 4.5737</strain>
    </source>
</reference>
<dbReference type="Pfam" id="PF21274">
    <property type="entry name" value="Rng_hyd_C"/>
    <property type="match status" value="1"/>
</dbReference>
<keyword evidence="2" id="KW-1185">Reference proteome</keyword>
<dbReference type="Proteomes" id="UP000637578">
    <property type="component" value="Unassembled WGS sequence"/>
</dbReference>
<evidence type="ECO:0000313" key="1">
    <source>
        <dbReference type="EMBL" id="GGM84188.1"/>
    </source>
</evidence>
<organism evidence="1 2">
    <name type="scientific">Longimycelium tulufanense</name>
    <dbReference type="NCBI Taxonomy" id="907463"/>
    <lineage>
        <taxon>Bacteria</taxon>
        <taxon>Bacillati</taxon>
        <taxon>Actinomycetota</taxon>
        <taxon>Actinomycetes</taxon>
        <taxon>Pseudonocardiales</taxon>
        <taxon>Pseudonocardiaceae</taxon>
        <taxon>Longimycelium</taxon>
    </lineage>
</organism>
<reference evidence="1" key="2">
    <citation type="submission" date="2020-09" db="EMBL/GenBank/DDBJ databases">
        <authorList>
            <person name="Sun Q."/>
            <person name="Zhou Y."/>
        </authorList>
    </citation>
    <scope>NUCLEOTIDE SEQUENCE</scope>
    <source>
        <strain evidence="1">CGMCC 4.5737</strain>
    </source>
</reference>
<dbReference type="Gene3D" id="3.40.30.120">
    <property type="match status" value="1"/>
</dbReference>
<dbReference type="EMBL" id="BMMK01000069">
    <property type="protein sequence ID" value="GGM84188.1"/>
    <property type="molecule type" value="Genomic_DNA"/>
</dbReference>
<accession>A0A8J3CKU0</accession>